<evidence type="ECO:0000313" key="3">
    <source>
        <dbReference type="WBParaSite" id="nRc.2.0.1.t21092-RA"/>
    </source>
</evidence>
<name>A0A915J3P7_ROMCU</name>
<evidence type="ECO:0000256" key="1">
    <source>
        <dbReference type="SAM" id="MobiDB-lite"/>
    </source>
</evidence>
<feature type="compositionally biased region" description="Low complexity" evidence="1">
    <location>
        <begin position="1"/>
        <end position="13"/>
    </location>
</feature>
<reference evidence="3" key="1">
    <citation type="submission" date="2022-11" db="UniProtKB">
        <authorList>
            <consortium name="WormBaseParasite"/>
        </authorList>
    </citation>
    <scope>IDENTIFICATION</scope>
</reference>
<protein>
    <submittedName>
        <fullName evidence="3">Uncharacterized protein</fullName>
    </submittedName>
</protein>
<proteinExistence type="predicted"/>
<keyword evidence="2" id="KW-1185">Reference proteome</keyword>
<dbReference type="Proteomes" id="UP000887565">
    <property type="component" value="Unplaced"/>
</dbReference>
<dbReference type="WBParaSite" id="nRc.2.0.1.t21092-RA">
    <property type="protein sequence ID" value="nRc.2.0.1.t21092-RA"/>
    <property type="gene ID" value="nRc.2.0.1.g21092"/>
</dbReference>
<feature type="region of interest" description="Disordered" evidence="1">
    <location>
        <begin position="1"/>
        <end position="21"/>
    </location>
</feature>
<accession>A0A915J3P7</accession>
<sequence>MTSQSEATTSQSSVISTSLINPPPILKKYFNDQDRCVSYQKKQYCQDNIFFFADEYNIKRMIRITEFE</sequence>
<organism evidence="2 3">
    <name type="scientific">Romanomermis culicivorax</name>
    <name type="common">Nematode worm</name>
    <dbReference type="NCBI Taxonomy" id="13658"/>
    <lineage>
        <taxon>Eukaryota</taxon>
        <taxon>Metazoa</taxon>
        <taxon>Ecdysozoa</taxon>
        <taxon>Nematoda</taxon>
        <taxon>Enoplea</taxon>
        <taxon>Dorylaimia</taxon>
        <taxon>Mermithida</taxon>
        <taxon>Mermithoidea</taxon>
        <taxon>Mermithidae</taxon>
        <taxon>Romanomermis</taxon>
    </lineage>
</organism>
<dbReference type="AlphaFoldDB" id="A0A915J3P7"/>
<evidence type="ECO:0000313" key="2">
    <source>
        <dbReference type="Proteomes" id="UP000887565"/>
    </source>
</evidence>